<name>A0A841F777_9ACTN</name>
<gene>
    <name evidence="2" type="ORF">HNR73_000708</name>
</gene>
<sequence>MTVLPWPDGTAAPVLPAGLGGISVRSVERDGWEHNKPPRPRAVGVGGRPLWHGFGRMVAVVEPGGHLVEVRHVHVEGTRLVTVTAGELVELEYAAPRTFAPSGVLSIPPSRVVGTSLRPWLLFMLYLAGVPLLLKSTGASARLGAASTPVAVGLILAGILAVVAWQIGVRRRDARFRVRAADGPRPVGNGVLLGSTPKLVPEPAEGQGGLLLAVALSHEVRMNGMPVETSTSPHGWVPSPRLWIGDEEFPVSWTQWWYALPPGRHDLRLEVAGPLLAKDAPPSGPVPVTATVEVTAGVTGRLSVAVASRTEIQPSPENYDAVSLVDIRTRLNQSYQDWDAPTAAVAFTAKPTVTAG</sequence>
<dbReference type="EMBL" id="JACHGT010000002">
    <property type="protein sequence ID" value="MBB6032861.1"/>
    <property type="molecule type" value="Genomic_DNA"/>
</dbReference>
<keyword evidence="3" id="KW-1185">Reference proteome</keyword>
<reference evidence="2 3" key="1">
    <citation type="submission" date="2020-08" db="EMBL/GenBank/DDBJ databases">
        <title>Genomic Encyclopedia of Type Strains, Phase IV (KMG-IV): sequencing the most valuable type-strain genomes for metagenomic binning, comparative biology and taxonomic classification.</title>
        <authorList>
            <person name="Goeker M."/>
        </authorList>
    </citation>
    <scope>NUCLEOTIDE SEQUENCE [LARGE SCALE GENOMIC DNA]</scope>
    <source>
        <strain evidence="2 3">YIM 65646</strain>
    </source>
</reference>
<feature type="transmembrane region" description="Helical" evidence="1">
    <location>
        <begin position="120"/>
        <end position="138"/>
    </location>
</feature>
<keyword evidence="1" id="KW-0812">Transmembrane</keyword>
<feature type="transmembrane region" description="Helical" evidence="1">
    <location>
        <begin position="150"/>
        <end position="169"/>
    </location>
</feature>
<evidence type="ECO:0000313" key="2">
    <source>
        <dbReference type="EMBL" id="MBB6032861.1"/>
    </source>
</evidence>
<proteinExistence type="predicted"/>
<evidence type="ECO:0000313" key="3">
    <source>
        <dbReference type="Proteomes" id="UP000548476"/>
    </source>
</evidence>
<dbReference type="AlphaFoldDB" id="A0A841F777"/>
<dbReference type="RefSeq" id="WP_184785796.1">
    <property type="nucleotide sequence ID" value="NZ_BONT01000020.1"/>
</dbReference>
<protein>
    <submittedName>
        <fullName evidence="2">Uncharacterized protein</fullName>
    </submittedName>
</protein>
<accession>A0A841F777</accession>
<dbReference type="Proteomes" id="UP000548476">
    <property type="component" value="Unassembled WGS sequence"/>
</dbReference>
<keyword evidence="1" id="KW-0472">Membrane</keyword>
<keyword evidence="1" id="KW-1133">Transmembrane helix</keyword>
<organism evidence="2 3">
    <name type="scientific">Phytomonospora endophytica</name>
    <dbReference type="NCBI Taxonomy" id="714109"/>
    <lineage>
        <taxon>Bacteria</taxon>
        <taxon>Bacillati</taxon>
        <taxon>Actinomycetota</taxon>
        <taxon>Actinomycetes</taxon>
        <taxon>Micromonosporales</taxon>
        <taxon>Micromonosporaceae</taxon>
        <taxon>Phytomonospora</taxon>
    </lineage>
</organism>
<comment type="caution">
    <text evidence="2">The sequence shown here is derived from an EMBL/GenBank/DDBJ whole genome shotgun (WGS) entry which is preliminary data.</text>
</comment>
<evidence type="ECO:0000256" key="1">
    <source>
        <dbReference type="SAM" id="Phobius"/>
    </source>
</evidence>